<keyword evidence="2" id="KW-1185">Reference proteome</keyword>
<dbReference type="KEGG" id="tpal:117652613"/>
<protein>
    <submittedName>
        <fullName evidence="3">Uncharacterized protein LOC117652613</fullName>
    </submittedName>
</protein>
<evidence type="ECO:0000313" key="2">
    <source>
        <dbReference type="Proteomes" id="UP000515158"/>
    </source>
</evidence>
<dbReference type="AlphaFoldDB" id="A0A6P9A8F6"/>
<reference evidence="3" key="1">
    <citation type="submission" date="2025-08" db="UniProtKB">
        <authorList>
            <consortium name="RefSeq"/>
        </authorList>
    </citation>
    <scope>IDENTIFICATION</scope>
    <source>
        <tissue evidence="3">Total insect</tissue>
    </source>
</reference>
<accession>A0A6P9A8F6</accession>
<feature type="region of interest" description="Disordered" evidence="1">
    <location>
        <begin position="97"/>
        <end position="120"/>
    </location>
</feature>
<evidence type="ECO:0000313" key="3">
    <source>
        <dbReference type="RefSeq" id="XP_034253549.1"/>
    </source>
</evidence>
<organism evidence="3">
    <name type="scientific">Thrips palmi</name>
    <name type="common">Melon thrips</name>
    <dbReference type="NCBI Taxonomy" id="161013"/>
    <lineage>
        <taxon>Eukaryota</taxon>
        <taxon>Metazoa</taxon>
        <taxon>Ecdysozoa</taxon>
        <taxon>Arthropoda</taxon>
        <taxon>Hexapoda</taxon>
        <taxon>Insecta</taxon>
        <taxon>Pterygota</taxon>
        <taxon>Neoptera</taxon>
        <taxon>Paraneoptera</taxon>
        <taxon>Thysanoptera</taxon>
        <taxon>Terebrantia</taxon>
        <taxon>Thripoidea</taxon>
        <taxon>Thripidae</taxon>
        <taxon>Thrips</taxon>
    </lineage>
</organism>
<dbReference type="Proteomes" id="UP000515158">
    <property type="component" value="Unplaced"/>
</dbReference>
<dbReference type="GeneID" id="117652613"/>
<proteinExistence type="predicted"/>
<dbReference type="RefSeq" id="XP_034253549.1">
    <property type="nucleotide sequence ID" value="XM_034397658.1"/>
</dbReference>
<sequence length="364" mass="41069">MTLPALPSNLKAMIGKANSCMEKFIAHYGHYLRTVTEDLISKADYKIFSLTIIKAHPELSDPTNVENPNHLVKDMLSMFVRNARRKDKFVPLSLTDDHEEPARKKQRKFIMPSESVTSRTEAEASEMNKLQEALKGIGPNVGATTHHTRLIRETFVPRREWISHLPPDSSPTLIIHEYPHLQKVDLICYEFSLMRKKDVLSLQSDLGDAVQSIANFISLPSRTERERADFLCKLYNDVKPKNVSKKLPPCFSIQQCQGDPDVHLKSEAGEGARLVFFFDTEDKLGAAFIVGDTLAMPVNNPTVCGSLLALLACYHAWDLTYPPAFKCVLLIFDVHGLGTITNDLNGAFKKFNIDYSRFKLSQTF</sequence>
<evidence type="ECO:0000256" key="1">
    <source>
        <dbReference type="SAM" id="MobiDB-lite"/>
    </source>
</evidence>
<name>A0A6P9A8F6_THRPL</name>
<dbReference type="InParanoid" id="A0A6P9A8F6"/>
<gene>
    <name evidence="3" type="primary">LOC117652613</name>
</gene>